<dbReference type="EMBL" id="GL376594">
    <property type="status" value="NOT_ANNOTATED_CDS"/>
    <property type="molecule type" value="Genomic_DNA"/>
</dbReference>
<reference evidence="2" key="2">
    <citation type="submission" date="2010-04" db="EMBL/GenBank/DDBJ databases">
        <authorList>
            <person name="Buell R."/>
            <person name="Hamilton J."/>
            <person name="Hostetler J."/>
        </authorList>
    </citation>
    <scope>NUCLEOTIDE SEQUENCE [LARGE SCALE GENOMIC DNA]</scope>
    <source>
        <strain evidence="2">DAOM:BR144</strain>
    </source>
</reference>
<dbReference type="AlphaFoldDB" id="K3XBU0"/>
<accession>K3XBU0</accession>
<reference evidence="1" key="3">
    <citation type="submission" date="2015-02" db="UniProtKB">
        <authorList>
            <consortium name="EnsemblProtists"/>
        </authorList>
    </citation>
    <scope>IDENTIFICATION</scope>
    <source>
        <strain evidence="1">DAOM BR144</strain>
    </source>
</reference>
<protein>
    <submittedName>
        <fullName evidence="1">Uncharacterized protein</fullName>
    </submittedName>
</protein>
<sequence length="30" mass="3214">MVICCCCTGRKGPSDELQWSAVSDCGYMGI</sequence>
<name>K3XBU0_GLOUD</name>
<dbReference type="EnsemblProtists" id="PYU1_T014689">
    <property type="protein sequence ID" value="PYU1_T014689"/>
    <property type="gene ID" value="PYU1_G014658"/>
</dbReference>
<organism evidence="1 2">
    <name type="scientific">Globisporangium ultimum (strain ATCC 200006 / CBS 805.95 / DAOM BR144)</name>
    <name type="common">Pythium ultimum</name>
    <dbReference type="NCBI Taxonomy" id="431595"/>
    <lineage>
        <taxon>Eukaryota</taxon>
        <taxon>Sar</taxon>
        <taxon>Stramenopiles</taxon>
        <taxon>Oomycota</taxon>
        <taxon>Peronosporomycetes</taxon>
        <taxon>Pythiales</taxon>
        <taxon>Pythiaceae</taxon>
        <taxon>Globisporangium</taxon>
    </lineage>
</organism>
<evidence type="ECO:0000313" key="2">
    <source>
        <dbReference type="Proteomes" id="UP000019132"/>
    </source>
</evidence>
<dbReference type="InParanoid" id="K3XBU0"/>
<reference evidence="2" key="1">
    <citation type="journal article" date="2010" name="Genome Biol.">
        <title>Genome sequence of the necrotrophic plant pathogen Pythium ultimum reveals original pathogenicity mechanisms and effector repertoire.</title>
        <authorList>
            <person name="Levesque C.A."/>
            <person name="Brouwer H."/>
            <person name="Cano L."/>
            <person name="Hamilton J.P."/>
            <person name="Holt C."/>
            <person name="Huitema E."/>
            <person name="Raffaele S."/>
            <person name="Robideau G.P."/>
            <person name="Thines M."/>
            <person name="Win J."/>
            <person name="Zerillo M.M."/>
            <person name="Beakes G.W."/>
            <person name="Boore J.L."/>
            <person name="Busam D."/>
            <person name="Dumas B."/>
            <person name="Ferriera S."/>
            <person name="Fuerstenberg S.I."/>
            <person name="Gachon C.M."/>
            <person name="Gaulin E."/>
            <person name="Govers F."/>
            <person name="Grenville-Briggs L."/>
            <person name="Horner N."/>
            <person name="Hostetler J."/>
            <person name="Jiang R.H."/>
            <person name="Johnson J."/>
            <person name="Krajaejun T."/>
            <person name="Lin H."/>
            <person name="Meijer H.J."/>
            <person name="Moore B."/>
            <person name="Morris P."/>
            <person name="Phuntmart V."/>
            <person name="Puiu D."/>
            <person name="Shetty J."/>
            <person name="Stajich J.E."/>
            <person name="Tripathy S."/>
            <person name="Wawra S."/>
            <person name="van West P."/>
            <person name="Whitty B.R."/>
            <person name="Coutinho P.M."/>
            <person name="Henrissat B."/>
            <person name="Martin F."/>
            <person name="Thomas P.D."/>
            <person name="Tyler B.M."/>
            <person name="De Vries R.P."/>
            <person name="Kamoun S."/>
            <person name="Yandell M."/>
            <person name="Tisserat N."/>
            <person name="Buell C.R."/>
        </authorList>
    </citation>
    <scope>NUCLEOTIDE SEQUENCE</scope>
    <source>
        <strain evidence="2">DAOM:BR144</strain>
    </source>
</reference>
<keyword evidence="2" id="KW-1185">Reference proteome</keyword>
<evidence type="ECO:0000313" key="1">
    <source>
        <dbReference type="EnsemblProtists" id="PYU1_T014689"/>
    </source>
</evidence>
<dbReference type="VEuPathDB" id="FungiDB:PYU1_G014658"/>
<proteinExistence type="predicted"/>
<dbReference type="HOGENOM" id="CLU_3407234_0_0_1"/>
<dbReference type="Proteomes" id="UP000019132">
    <property type="component" value="Unassembled WGS sequence"/>
</dbReference>